<keyword evidence="1" id="KW-0479">Metal-binding</keyword>
<evidence type="ECO:0000313" key="3">
    <source>
        <dbReference type="EMBL" id="KAK5284728.1"/>
    </source>
</evidence>
<dbReference type="InterPro" id="IPR051682">
    <property type="entry name" value="Mito_Persulfide_Diox"/>
</dbReference>
<dbReference type="InterPro" id="IPR001279">
    <property type="entry name" value="Metallo-B-lactamas"/>
</dbReference>
<accession>A0ABR0M7Z5</accession>
<organism evidence="3 4">
    <name type="scientific">Cryomyces antarcticus</name>
    <dbReference type="NCBI Taxonomy" id="329879"/>
    <lineage>
        <taxon>Eukaryota</taxon>
        <taxon>Fungi</taxon>
        <taxon>Dikarya</taxon>
        <taxon>Ascomycota</taxon>
        <taxon>Pezizomycotina</taxon>
        <taxon>Dothideomycetes</taxon>
        <taxon>Dothideomycetes incertae sedis</taxon>
        <taxon>Cryomyces</taxon>
    </lineage>
</organism>
<feature type="non-terminal residue" evidence="3">
    <location>
        <position position="1"/>
    </location>
</feature>
<protein>
    <recommendedName>
        <fullName evidence="2">Metallo-beta-lactamase domain-containing protein</fullName>
    </recommendedName>
</protein>
<evidence type="ECO:0000313" key="4">
    <source>
        <dbReference type="Proteomes" id="UP001357485"/>
    </source>
</evidence>
<evidence type="ECO:0000256" key="1">
    <source>
        <dbReference type="ARBA" id="ARBA00022723"/>
    </source>
</evidence>
<gene>
    <name evidence="3" type="ORF">LTR16_005017</name>
</gene>
<dbReference type="InterPro" id="IPR044528">
    <property type="entry name" value="POD-like_MBL-fold"/>
</dbReference>
<evidence type="ECO:0000259" key="2">
    <source>
        <dbReference type="SMART" id="SM00849"/>
    </source>
</evidence>
<feature type="domain" description="Metallo-beta-lactamase" evidence="2">
    <location>
        <begin position="23"/>
        <end position="217"/>
    </location>
</feature>
<dbReference type="Gene3D" id="3.60.15.10">
    <property type="entry name" value="Ribonuclease Z/Hydroxyacylglutathione hydrolase-like"/>
    <property type="match status" value="1"/>
</dbReference>
<dbReference type="CDD" id="cd07724">
    <property type="entry name" value="POD-like_MBL-fold"/>
    <property type="match status" value="1"/>
</dbReference>
<keyword evidence="4" id="KW-1185">Reference proteome</keyword>
<name>A0ABR0M7Z5_9PEZI</name>
<comment type="caution">
    <text evidence="3">The sequence shown here is derived from an EMBL/GenBank/DDBJ whole genome shotgun (WGS) entry which is preliminary data.</text>
</comment>
<dbReference type="Pfam" id="PF00753">
    <property type="entry name" value="Lactamase_B"/>
    <property type="match status" value="1"/>
</dbReference>
<dbReference type="PANTHER" id="PTHR43084:SF1">
    <property type="entry name" value="PERSULFIDE DIOXYGENASE ETHE1, MITOCHONDRIAL"/>
    <property type="match status" value="1"/>
</dbReference>
<dbReference type="PANTHER" id="PTHR43084">
    <property type="entry name" value="PERSULFIDE DIOXYGENASE ETHE1"/>
    <property type="match status" value="1"/>
</dbReference>
<reference evidence="3 4" key="1">
    <citation type="submission" date="2023-08" db="EMBL/GenBank/DDBJ databases">
        <title>Black Yeasts Isolated from many extreme environments.</title>
        <authorList>
            <person name="Coleine C."/>
            <person name="Stajich J.E."/>
            <person name="Selbmann L."/>
        </authorList>
    </citation>
    <scope>NUCLEOTIDE SEQUENCE [LARGE SCALE GENOMIC DNA]</scope>
    <source>
        <strain evidence="3 4">CCFEE 536</strain>
    </source>
</reference>
<dbReference type="InterPro" id="IPR036866">
    <property type="entry name" value="RibonucZ/Hydroxyglut_hydro"/>
</dbReference>
<dbReference type="Proteomes" id="UP001357485">
    <property type="component" value="Unassembled WGS sequence"/>
</dbReference>
<dbReference type="SUPFAM" id="SSF56281">
    <property type="entry name" value="Metallo-hydrolase/oxidoreductase"/>
    <property type="match status" value="1"/>
</dbReference>
<dbReference type="EMBL" id="JAVRRA010000751">
    <property type="protein sequence ID" value="KAK5284728.1"/>
    <property type="molecule type" value="Genomic_DNA"/>
</dbReference>
<proteinExistence type="predicted"/>
<sequence>EGATRNNMSDNPTVHTCFEAKTGTWQYIVADPERREAVIIDSVLDFDPATSKITTDSADKLLELVVEHEYNVTRILETHVHADHLTASNYLQRQLQKKGQPYAPICIGKRIVEVQATFAKTYGISGAELSTAFDKLFDDGETFRVGRFEGKVLHLPGHTPDHVGYMIGSNVFTGDSIFNPDVGSARCDFPGGSAAALYKSMRTLLALPRHYRLYTGHDYPPDSREADGQAGAKQKAFTTVDEQLAENKHVRAGIEEAEFVRWRSERDSGLPEPRLLHQSLQWNVRAGHLPETTAGGLRLLHVPLKLPPSLL</sequence>
<dbReference type="SMART" id="SM00849">
    <property type="entry name" value="Lactamase_B"/>
    <property type="match status" value="1"/>
</dbReference>